<gene>
    <name evidence="2" type="ORF">LTRI10_LOCUS11745</name>
</gene>
<evidence type="ECO:0000313" key="3">
    <source>
        <dbReference type="Proteomes" id="UP001497516"/>
    </source>
</evidence>
<dbReference type="EMBL" id="OZ034815">
    <property type="protein sequence ID" value="CAL1368801.1"/>
    <property type="molecule type" value="Genomic_DNA"/>
</dbReference>
<evidence type="ECO:0000256" key="1">
    <source>
        <dbReference type="SAM" id="MobiDB-lite"/>
    </source>
</evidence>
<reference evidence="2 3" key="1">
    <citation type="submission" date="2024-04" db="EMBL/GenBank/DDBJ databases">
        <authorList>
            <person name="Fracassetti M."/>
        </authorList>
    </citation>
    <scope>NUCLEOTIDE SEQUENCE [LARGE SCALE GENOMIC DNA]</scope>
</reference>
<proteinExistence type="predicted"/>
<name>A0AAV2D7K8_9ROSI</name>
<evidence type="ECO:0000313" key="2">
    <source>
        <dbReference type="EMBL" id="CAL1368801.1"/>
    </source>
</evidence>
<feature type="compositionally biased region" description="Polar residues" evidence="1">
    <location>
        <begin position="1"/>
        <end position="11"/>
    </location>
</feature>
<feature type="region of interest" description="Disordered" evidence="1">
    <location>
        <begin position="1"/>
        <end position="78"/>
    </location>
</feature>
<feature type="compositionally biased region" description="Basic and acidic residues" evidence="1">
    <location>
        <begin position="57"/>
        <end position="67"/>
    </location>
</feature>
<feature type="compositionally biased region" description="Polar residues" evidence="1">
    <location>
        <begin position="29"/>
        <end position="38"/>
    </location>
</feature>
<organism evidence="2 3">
    <name type="scientific">Linum trigynum</name>
    <dbReference type="NCBI Taxonomy" id="586398"/>
    <lineage>
        <taxon>Eukaryota</taxon>
        <taxon>Viridiplantae</taxon>
        <taxon>Streptophyta</taxon>
        <taxon>Embryophyta</taxon>
        <taxon>Tracheophyta</taxon>
        <taxon>Spermatophyta</taxon>
        <taxon>Magnoliopsida</taxon>
        <taxon>eudicotyledons</taxon>
        <taxon>Gunneridae</taxon>
        <taxon>Pentapetalae</taxon>
        <taxon>rosids</taxon>
        <taxon>fabids</taxon>
        <taxon>Malpighiales</taxon>
        <taxon>Linaceae</taxon>
        <taxon>Linum</taxon>
    </lineage>
</organism>
<protein>
    <submittedName>
        <fullName evidence="2">Uncharacterized protein</fullName>
    </submittedName>
</protein>
<dbReference type="AlphaFoldDB" id="A0AAV2D7K8"/>
<sequence length="78" mass="8332">MTTEAETTVANDANGEGDDDELVKAPTQPHISPPTNSIIGEAFAATSPPRSSRSKKHSIDSEPEKSHWNCGGGSFWCF</sequence>
<accession>A0AAV2D7K8</accession>
<dbReference type="Proteomes" id="UP001497516">
    <property type="component" value="Chromosome 2"/>
</dbReference>
<keyword evidence="3" id="KW-1185">Reference proteome</keyword>